<evidence type="ECO:0000313" key="2">
    <source>
        <dbReference type="Proteomes" id="UP000012073"/>
    </source>
</evidence>
<name>R7QNZ7_CHOCR</name>
<sequence length="48" mass="5165">MICELQAVQWRIHPAGGESSVHKSGLTKPIANYDTPLASLCSRVQASL</sequence>
<dbReference type="Proteomes" id="UP000012073">
    <property type="component" value="Unassembled WGS sequence"/>
</dbReference>
<protein>
    <submittedName>
        <fullName evidence="1">Uncharacterized protein</fullName>
    </submittedName>
</protein>
<dbReference type="AlphaFoldDB" id="R7QNZ7"/>
<proteinExistence type="predicted"/>
<organism evidence="1 2">
    <name type="scientific">Chondrus crispus</name>
    <name type="common">Carrageen Irish moss</name>
    <name type="synonym">Polymorpha crispa</name>
    <dbReference type="NCBI Taxonomy" id="2769"/>
    <lineage>
        <taxon>Eukaryota</taxon>
        <taxon>Rhodophyta</taxon>
        <taxon>Florideophyceae</taxon>
        <taxon>Rhodymeniophycidae</taxon>
        <taxon>Gigartinales</taxon>
        <taxon>Gigartinaceae</taxon>
        <taxon>Chondrus</taxon>
    </lineage>
</organism>
<dbReference type="KEGG" id="ccp:CHC_T00000303001"/>
<gene>
    <name evidence="1" type="ORF">CHC_T00000303001</name>
</gene>
<reference evidence="2" key="1">
    <citation type="journal article" date="2013" name="Proc. Natl. Acad. Sci. U.S.A.">
        <title>Genome structure and metabolic features in the red seaweed Chondrus crispus shed light on evolution of the Archaeplastida.</title>
        <authorList>
            <person name="Collen J."/>
            <person name="Porcel B."/>
            <person name="Carre W."/>
            <person name="Ball S.G."/>
            <person name="Chaparro C."/>
            <person name="Tonon T."/>
            <person name="Barbeyron T."/>
            <person name="Michel G."/>
            <person name="Noel B."/>
            <person name="Valentin K."/>
            <person name="Elias M."/>
            <person name="Artiguenave F."/>
            <person name="Arun A."/>
            <person name="Aury J.M."/>
            <person name="Barbosa-Neto J.F."/>
            <person name="Bothwell J.H."/>
            <person name="Bouget F.Y."/>
            <person name="Brillet L."/>
            <person name="Cabello-Hurtado F."/>
            <person name="Capella-Gutierrez S."/>
            <person name="Charrier B."/>
            <person name="Cladiere L."/>
            <person name="Cock J.M."/>
            <person name="Coelho S.M."/>
            <person name="Colleoni C."/>
            <person name="Czjzek M."/>
            <person name="Da Silva C."/>
            <person name="Delage L."/>
            <person name="Denoeud F."/>
            <person name="Deschamps P."/>
            <person name="Dittami S.M."/>
            <person name="Gabaldon T."/>
            <person name="Gachon C.M."/>
            <person name="Groisillier A."/>
            <person name="Herve C."/>
            <person name="Jabbari K."/>
            <person name="Katinka M."/>
            <person name="Kloareg B."/>
            <person name="Kowalczyk N."/>
            <person name="Labadie K."/>
            <person name="Leblanc C."/>
            <person name="Lopez P.J."/>
            <person name="McLachlan D.H."/>
            <person name="Meslet-Cladiere L."/>
            <person name="Moustafa A."/>
            <person name="Nehr Z."/>
            <person name="Nyvall Collen P."/>
            <person name="Panaud O."/>
            <person name="Partensky F."/>
            <person name="Poulain J."/>
            <person name="Rensing S.A."/>
            <person name="Rousvoal S."/>
            <person name="Samson G."/>
            <person name="Symeonidi A."/>
            <person name="Weissenbach J."/>
            <person name="Zambounis A."/>
            <person name="Wincker P."/>
            <person name="Boyen C."/>
        </authorList>
    </citation>
    <scope>NUCLEOTIDE SEQUENCE [LARGE SCALE GENOMIC DNA]</scope>
    <source>
        <strain evidence="2">cv. Stackhouse</strain>
    </source>
</reference>
<dbReference type="RefSeq" id="XP_005719389.1">
    <property type="nucleotide sequence ID" value="XM_005719332.1"/>
</dbReference>
<dbReference type="EMBL" id="HG002044">
    <property type="protein sequence ID" value="CDF39478.1"/>
    <property type="molecule type" value="Genomic_DNA"/>
</dbReference>
<dbReference type="GeneID" id="17327108"/>
<evidence type="ECO:0000313" key="1">
    <source>
        <dbReference type="EMBL" id="CDF39478.1"/>
    </source>
</evidence>
<accession>R7QNZ7</accession>
<dbReference type="Gramene" id="CDF39478">
    <property type="protein sequence ID" value="CDF39478"/>
    <property type="gene ID" value="CHC_T00000303001"/>
</dbReference>
<keyword evidence="2" id="KW-1185">Reference proteome</keyword>